<organism evidence="1 2">
    <name type="scientific">Collybiopsis luxurians FD-317 M1</name>
    <dbReference type="NCBI Taxonomy" id="944289"/>
    <lineage>
        <taxon>Eukaryota</taxon>
        <taxon>Fungi</taxon>
        <taxon>Dikarya</taxon>
        <taxon>Basidiomycota</taxon>
        <taxon>Agaricomycotina</taxon>
        <taxon>Agaricomycetes</taxon>
        <taxon>Agaricomycetidae</taxon>
        <taxon>Agaricales</taxon>
        <taxon>Marasmiineae</taxon>
        <taxon>Omphalotaceae</taxon>
        <taxon>Collybiopsis</taxon>
        <taxon>Collybiopsis luxurians</taxon>
    </lineage>
</organism>
<dbReference type="Pfam" id="PF13489">
    <property type="entry name" value="Methyltransf_23"/>
    <property type="match status" value="1"/>
</dbReference>
<dbReference type="OrthoDB" id="506498at2759"/>
<dbReference type="CDD" id="cd02440">
    <property type="entry name" value="AdoMet_MTases"/>
    <property type="match status" value="1"/>
</dbReference>
<dbReference type="PANTHER" id="PTHR43591:SF24">
    <property type="entry name" value="2-METHOXY-6-POLYPRENYL-1,4-BENZOQUINOL METHYLASE, MITOCHONDRIAL"/>
    <property type="match status" value="1"/>
</dbReference>
<dbReference type="SUPFAM" id="SSF53335">
    <property type="entry name" value="S-adenosyl-L-methionine-dependent methyltransferases"/>
    <property type="match status" value="1"/>
</dbReference>
<evidence type="ECO:0000313" key="2">
    <source>
        <dbReference type="Proteomes" id="UP000053593"/>
    </source>
</evidence>
<evidence type="ECO:0000313" key="1">
    <source>
        <dbReference type="EMBL" id="KIK51275.1"/>
    </source>
</evidence>
<dbReference type="GO" id="GO:0008168">
    <property type="term" value="F:methyltransferase activity"/>
    <property type="evidence" value="ECO:0007669"/>
    <property type="project" value="TreeGrafter"/>
</dbReference>
<sequence length="221" mass="24899">MHQAEIGPSYMFSGNKLGEEWHRLTAQNEGFKNYLNGKLTLAPLENPRSIIDMGAGTGAWAADAATIYPEAEVLAVDMSPFPDRNFPSNLKYQQFNLLDEFPWRNESFDVIHMRFLMYHIPYGAKFIARVVQLLKPGGFLIIEDSCLLRYPDGIGPAQQKQNEISIAFLHSRGLDPYIGSHLEEFMQATGAFEVISARMEPLCLNPLPTGKFTPSSFRCHL</sequence>
<dbReference type="AlphaFoldDB" id="A0A0D0AM04"/>
<dbReference type="EMBL" id="KN834867">
    <property type="protein sequence ID" value="KIK51275.1"/>
    <property type="molecule type" value="Genomic_DNA"/>
</dbReference>
<dbReference type="HOGENOM" id="CLU_1250792_0_0_1"/>
<proteinExistence type="predicted"/>
<gene>
    <name evidence="1" type="ORF">GYMLUDRAFT_396991</name>
</gene>
<protein>
    <recommendedName>
        <fullName evidence="3">Methyltransferase domain-containing protein</fullName>
    </recommendedName>
</protein>
<dbReference type="Proteomes" id="UP000053593">
    <property type="component" value="Unassembled WGS sequence"/>
</dbReference>
<name>A0A0D0AM04_9AGAR</name>
<keyword evidence="2" id="KW-1185">Reference proteome</keyword>
<reference evidence="1 2" key="1">
    <citation type="submission" date="2014-04" db="EMBL/GenBank/DDBJ databases">
        <title>Evolutionary Origins and Diversification of the Mycorrhizal Mutualists.</title>
        <authorList>
            <consortium name="DOE Joint Genome Institute"/>
            <consortium name="Mycorrhizal Genomics Consortium"/>
            <person name="Kohler A."/>
            <person name="Kuo A."/>
            <person name="Nagy L.G."/>
            <person name="Floudas D."/>
            <person name="Copeland A."/>
            <person name="Barry K.W."/>
            <person name="Cichocki N."/>
            <person name="Veneault-Fourrey C."/>
            <person name="LaButti K."/>
            <person name="Lindquist E.A."/>
            <person name="Lipzen A."/>
            <person name="Lundell T."/>
            <person name="Morin E."/>
            <person name="Murat C."/>
            <person name="Riley R."/>
            <person name="Ohm R."/>
            <person name="Sun H."/>
            <person name="Tunlid A."/>
            <person name="Henrissat B."/>
            <person name="Grigoriev I.V."/>
            <person name="Hibbett D.S."/>
            <person name="Martin F."/>
        </authorList>
    </citation>
    <scope>NUCLEOTIDE SEQUENCE [LARGE SCALE GENOMIC DNA]</scope>
    <source>
        <strain evidence="1 2">FD-317 M1</strain>
    </source>
</reference>
<evidence type="ECO:0008006" key="3">
    <source>
        <dbReference type="Google" id="ProtNLM"/>
    </source>
</evidence>
<dbReference type="PANTHER" id="PTHR43591">
    <property type="entry name" value="METHYLTRANSFERASE"/>
    <property type="match status" value="1"/>
</dbReference>
<dbReference type="Gene3D" id="3.40.50.150">
    <property type="entry name" value="Vaccinia Virus protein VP39"/>
    <property type="match status" value="1"/>
</dbReference>
<dbReference type="InterPro" id="IPR029063">
    <property type="entry name" value="SAM-dependent_MTases_sf"/>
</dbReference>
<accession>A0A0D0AM04</accession>